<keyword evidence="2" id="KW-1185">Reference proteome</keyword>
<dbReference type="InterPro" id="IPR007750">
    <property type="entry name" value="DUF674"/>
</dbReference>
<name>A0AAV1AQA9_VICFA</name>
<protein>
    <submittedName>
        <fullName evidence="1">Uncharacterized protein</fullName>
    </submittedName>
</protein>
<dbReference type="Proteomes" id="UP001157006">
    <property type="component" value="Chromosome 5"/>
</dbReference>
<gene>
    <name evidence="1" type="ORF">VFH_V046760</name>
</gene>
<evidence type="ECO:0000313" key="1">
    <source>
        <dbReference type="EMBL" id="CAI8612691.1"/>
    </source>
</evidence>
<sequence>MLLQPINSAEDYCSTLKLNIDDTPPTRYMSGILDYYCHNGVTSDDLVISPLSPISALGSHDRFKTPLDDVKEQIVTIGVKECLNILKATLTSTSALTNGLAHLLTGIKEEK</sequence>
<accession>A0AAV1AQA9</accession>
<dbReference type="AlphaFoldDB" id="A0AAV1AQA9"/>
<organism evidence="1 2">
    <name type="scientific">Vicia faba</name>
    <name type="common">Broad bean</name>
    <name type="synonym">Faba vulgaris</name>
    <dbReference type="NCBI Taxonomy" id="3906"/>
    <lineage>
        <taxon>Eukaryota</taxon>
        <taxon>Viridiplantae</taxon>
        <taxon>Streptophyta</taxon>
        <taxon>Embryophyta</taxon>
        <taxon>Tracheophyta</taxon>
        <taxon>Spermatophyta</taxon>
        <taxon>Magnoliopsida</taxon>
        <taxon>eudicotyledons</taxon>
        <taxon>Gunneridae</taxon>
        <taxon>Pentapetalae</taxon>
        <taxon>rosids</taxon>
        <taxon>fabids</taxon>
        <taxon>Fabales</taxon>
        <taxon>Fabaceae</taxon>
        <taxon>Papilionoideae</taxon>
        <taxon>50 kb inversion clade</taxon>
        <taxon>NPAAA clade</taxon>
        <taxon>Hologalegina</taxon>
        <taxon>IRL clade</taxon>
        <taxon>Fabeae</taxon>
        <taxon>Vicia</taxon>
    </lineage>
</organism>
<dbReference type="Pfam" id="PF05056">
    <property type="entry name" value="DUF674"/>
    <property type="match status" value="1"/>
</dbReference>
<dbReference type="EMBL" id="OX451740">
    <property type="protein sequence ID" value="CAI8612691.1"/>
    <property type="molecule type" value="Genomic_DNA"/>
</dbReference>
<reference evidence="1 2" key="1">
    <citation type="submission" date="2023-01" db="EMBL/GenBank/DDBJ databases">
        <authorList>
            <person name="Kreplak J."/>
        </authorList>
    </citation>
    <scope>NUCLEOTIDE SEQUENCE [LARGE SCALE GENOMIC DNA]</scope>
</reference>
<evidence type="ECO:0000313" key="2">
    <source>
        <dbReference type="Proteomes" id="UP001157006"/>
    </source>
</evidence>
<proteinExistence type="predicted"/>